<keyword evidence="3" id="KW-1185">Reference proteome</keyword>
<dbReference type="RefSeq" id="XP_066007742.1">
    <property type="nucleotide sequence ID" value="XM_066152970.1"/>
</dbReference>
<dbReference type="EMBL" id="ANPB02000008">
    <property type="protein sequence ID" value="KAF4478034.1"/>
    <property type="molecule type" value="Genomic_DNA"/>
</dbReference>
<dbReference type="Proteomes" id="UP000011096">
    <property type="component" value="Unassembled WGS sequence"/>
</dbReference>
<gene>
    <name evidence="2" type="ORF">CGGC5_v013739</name>
</gene>
<sequence length="76" mass="7823">MSPAGQRLNLSDATPECFISACRDINPPYHLSHPDSRTAGCTKPPGLLSCSPPTGISAGHSFSRTGILSGSLPSLS</sequence>
<protein>
    <submittedName>
        <fullName evidence="2">Uncharacterized protein</fullName>
    </submittedName>
</protein>
<reference evidence="2 3" key="1">
    <citation type="submission" date="2012-08" db="EMBL/GenBank/DDBJ databases">
        <authorList>
            <person name="Gan P.H.P."/>
            <person name="Ikeda K."/>
            <person name="Irieda H."/>
            <person name="Narusaka M."/>
            <person name="O'Connell R.J."/>
            <person name="Narusaka Y."/>
            <person name="Takano Y."/>
            <person name="Kubo Y."/>
            <person name="Shirasu K."/>
        </authorList>
    </citation>
    <scope>NUCLEOTIDE SEQUENCE [LARGE SCALE GENOMIC DNA]</scope>
    <source>
        <strain evidence="2 3">Nara gc5</strain>
    </source>
</reference>
<organism evidence="2 3">
    <name type="scientific">Colletotrichum fructicola (strain Nara gc5)</name>
    <name type="common">Anthracnose fungus</name>
    <name type="synonym">Colletotrichum gloeosporioides (strain Nara gc5)</name>
    <dbReference type="NCBI Taxonomy" id="1213859"/>
    <lineage>
        <taxon>Eukaryota</taxon>
        <taxon>Fungi</taxon>
        <taxon>Dikarya</taxon>
        <taxon>Ascomycota</taxon>
        <taxon>Pezizomycotina</taxon>
        <taxon>Sordariomycetes</taxon>
        <taxon>Hypocreomycetidae</taxon>
        <taxon>Glomerellales</taxon>
        <taxon>Glomerellaceae</taxon>
        <taxon>Colletotrichum</taxon>
        <taxon>Colletotrichum gloeosporioides species complex</taxon>
    </lineage>
</organism>
<comment type="caution">
    <text evidence="2">The sequence shown here is derived from an EMBL/GenBank/DDBJ whole genome shotgun (WGS) entry which is preliminary data.</text>
</comment>
<accession>A0A7J6INQ7</accession>
<evidence type="ECO:0000313" key="2">
    <source>
        <dbReference type="EMBL" id="KAF4478034.1"/>
    </source>
</evidence>
<evidence type="ECO:0000313" key="3">
    <source>
        <dbReference type="Proteomes" id="UP000011096"/>
    </source>
</evidence>
<name>A0A7J6INQ7_COLFN</name>
<feature type="region of interest" description="Disordered" evidence="1">
    <location>
        <begin position="57"/>
        <end position="76"/>
    </location>
</feature>
<proteinExistence type="predicted"/>
<dbReference type="GeneID" id="90980329"/>
<reference evidence="2 3" key="2">
    <citation type="submission" date="2020-04" db="EMBL/GenBank/DDBJ databases">
        <title>Genome sequencing and assembly of multiple isolates from the Colletotrichum gloeosporioides species complex.</title>
        <authorList>
            <person name="Gan P."/>
            <person name="Shirasu K."/>
        </authorList>
    </citation>
    <scope>NUCLEOTIDE SEQUENCE [LARGE SCALE GENOMIC DNA]</scope>
    <source>
        <strain evidence="2 3">Nara gc5</strain>
    </source>
</reference>
<dbReference type="AlphaFoldDB" id="A0A7J6INQ7"/>
<feature type="compositionally biased region" description="Polar residues" evidence="1">
    <location>
        <begin position="60"/>
        <end position="76"/>
    </location>
</feature>
<dbReference type="InParanoid" id="A0A7J6INQ7"/>
<evidence type="ECO:0000256" key="1">
    <source>
        <dbReference type="SAM" id="MobiDB-lite"/>
    </source>
</evidence>